<organism evidence="2 3">
    <name type="scientific">Nepenthes gracilis</name>
    <name type="common">Slender pitcher plant</name>
    <dbReference type="NCBI Taxonomy" id="150966"/>
    <lineage>
        <taxon>Eukaryota</taxon>
        <taxon>Viridiplantae</taxon>
        <taxon>Streptophyta</taxon>
        <taxon>Embryophyta</taxon>
        <taxon>Tracheophyta</taxon>
        <taxon>Spermatophyta</taxon>
        <taxon>Magnoliopsida</taxon>
        <taxon>eudicotyledons</taxon>
        <taxon>Gunneridae</taxon>
        <taxon>Pentapetalae</taxon>
        <taxon>Caryophyllales</taxon>
        <taxon>Nepenthaceae</taxon>
        <taxon>Nepenthes</taxon>
    </lineage>
</organism>
<keyword evidence="3" id="KW-1185">Reference proteome</keyword>
<protein>
    <submittedName>
        <fullName evidence="2">Uncharacterized protein</fullName>
    </submittedName>
</protein>
<feature type="compositionally biased region" description="Polar residues" evidence="1">
    <location>
        <begin position="45"/>
        <end position="77"/>
    </location>
</feature>
<dbReference type="EMBL" id="BSYO01000009">
    <property type="protein sequence ID" value="GMH09766.1"/>
    <property type="molecule type" value="Genomic_DNA"/>
</dbReference>
<sequence length="93" mass="10427">MKSVHFRIISLQQGPQQHGTPPPQHSPFNSCPAPNQGARGRDMTNHTFSRSPQPHQRPSCLGNESSIPNANRTAKPSRSSDKRSKLHIRFHLK</sequence>
<feature type="region of interest" description="Disordered" evidence="1">
    <location>
        <begin position="1"/>
        <end position="93"/>
    </location>
</feature>
<gene>
    <name evidence="2" type="ORF">Nepgr_011607</name>
</gene>
<evidence type="ECO:0000313" key="3">
    <source>
        <dbReference type="Proteomes" id="UP001279734"/>
    </source>
</evidence>
<evidence type="ECO:0000256" key="1">
    <source>
        <dbReference type="SAM" id="MobiDB-lite"/>
    </source>
</evidence>
<dbReference type="Proteomes" id="UP001279734">
    <property type="component" value="Unassembled WGS sequence"/>
</dbReference>
<comment type="caution">
    <text evidence="2">The sequence shown here is derived from an EMBL/GenBank/DDBJ whole genome shotgun (WGS) entry which is preliminary data.</text>
</comment>
<proteinExistence type="predicted"/>
<dbReference type="AlphaFoldDB" id="A0AAD3XMI9"/>
<reference evidence="2" key="1">
    <citation type="submission" date="2023-05" db="EMBL/GenBank/DDBJ databases">
        <title>Nepenthes gracilis genome sequencing.</title>
        <authorList>
            <person name="Fukushima K."/>
        </authorList>
    </citation>
    <scope>NUCLEOTIDE SEQUENCE</scope>
    <source>
        <strain evidence="2">SING2019-196</strain>
    </source>
</reference>
<feature type="compositionally biased region" description="Basic residues" evidence="1">
    <location>
        <begin position="84"/>
        <end position="93"/>
    </location>
</feature>
<accession>A0AAD3XMI9</accession>
<name>A0AAD3XMI9_NEPGR</name>
<evidence type="ECO:0000313" key="2">
    <source>
        <dbReference type="EMBL" id="GMH09766.1"/>
    </source>
</evidence>